<accession>H6N9K4</accession>
<sequence>MLYTYQPEPQLDYELICIEHMVPDNHLLRHIQKHIDFSFITELVRPYYSQTHGRPSILPVMLFKMLLIGYLYGIRSERRSEQEINLNIAYRWFLGIGLSKKAPDHSEPE</sequence>
<reference evidence="3 4" key="1">
    <citation type="journal article" date="2012" name="J. Bacteriol.">
        <title>Complete Genome Sequence of Paenibacillus mucilaginosus 3016, a Bacterium Functional as Microbial Fertilizer.</title>
        <authorList>
            <person name="Ma M."/>
            <person name="Wang Z."/>
            <person name="Li L."/>
            <person name="Jiang X."/>
            <person name="Guan D."/>
            <person name="Cao F."/>
            <person name="Chen H."/>
            <person name="Wang X."/>
            <person name="Shen D."/>
            <person name="Du B."/>
            <person name="Li J."/>
        </authorList>
    </citation>
    <scope>NUCLEOTIDE SEQUENCE [LARGE SCALE GENOMIC DNA]</scope>
    <source>
        <strain evidence="3 4">3016</strain>
    </source>
</reference>
<name>H6N9K4_9BACL</name>
<dbReference type="Proteomes" id="UP000007523">
    <property type="component" value="Chromosome"/>
</dbReference>
<feature type="domain" description="Transposase InsH N-terminal" evidence="2">
    <location>
        <begin position="18"/>
        <end position="106"/>
    </location>
</feature>
<dbReference type="STRING" id="1116391.PM3016_1231"/>
<keyword evidence="1" id="KW-1133">Transmembrane helix</keyword>
<dbReference type="EMBL" id="CP003235">
    <property type="protein sequence ID" value="AFC28161.1"/>
    <property type="molecule type" value="Genomic_DNA"/>
</dbReference>
<keyword evidence="1" id="KW-0812">Transmembrane</keyword>
<dbReference type="InterPro" id="IPR008490">
    <property type="entry name" value="Transposase_InsH_N"/>
</dbReference>
<evidence type="ECO:0000256" key="1">
    <source>
        <dbReference type="SAM" id="Phobius"/>
    </source>
</evidence>
<dbReference type="HOGENOM" id="CLU_021293_11_4_9"/>
<evidence type="ECO:0000313" key="4">
    <source>
        <dbReference type="Proteomes" id="UP000007523"/>
    </source>
</evidence>
<feature type="transmembrane region" description="Helical" evidence="1">
    <location>
        <begin position="56"/>
        <end position="74"/>
    </location>
</feature>
<gene>
    <name evidence="3" type="ORF">PM3016_1231</name>
</gene>
<proteinExistence type="predicted"/>
<keyword evidence="4" id="KW-1185">Reference proteome</keyword>
<dbReference type="AlphaFoldDB" id="H6N9K4"/>
<protein>
    <submittedName>
        <fullName evidence="3">Transposase IS4 family protein</fullName>
    </submittedName>
</protein>
<evidence type="ECO:0000259" key="2">
    <source>
        <dbReference type="Pfam" id="PF05598"/>
    </source>
</evidence>
<evidence type="ECO:0000313" key="3">
    <source>
        <dbReference type="EMBL" id="AFC28161.1"/>
    </source>
</evidence>
<keyword evidence="1" id="KW-0472">Membrane</keyword>
<organism evidence="3 4">
    <name type="scientific">Paenibacillus mucilaginosus 3016</name>
    <dbReference type="NCBI Taxonomy" id="1116391"/>
    <lineage>
        <taxon>Bacteria</taxon>
        <taxon>Bacillati</taxon>
        <taxon>Bacillota</taxon>
        <taxon>Bacilli</taxon>
        <taxon>Bacillales</taxon>
        <taxon>Paenibacillaceae</taxon>
        <taxon>Paenibacillus</taxon>
    </lineage>
</organism>
<dbReference type="KEGG" id="pmq:PM3016_1231"/>
<dbReference type="Pfam" id="PF05598">
    <property type="entry name" value="DUF772"/>
    <property type="match status" value="1"/>
</dbReference>